<organism evidence="3 4">
    <name type="scientific">Mya arenaria</name>
    <name type="common">Soft-shell clam</name>
    <dbReference type="NCBI Taxonomy" id="6604"/>
    <lineage>
        <taxon>Eukaryota</taxon>
        <taxon>Metazoa</taxon>
        <taxon>Spiralia</taxon>
        <taxon>Lophotrochozoa</taxon>
        <taxon>Mollusca</taxon>
        <taxon>Bivalvia</taxon>
        <taxon>Autobranchia</taxon>
        <taxon>Heteroconchia</taxon>
        <taxon>Euheterodonta</taxon>
        <taxon>Imparidentia</taxon>
        <taxon>Neoheterodontei</taxon>
        <taxon>Myida</taxon>
        <taxon>Myoidea</taxon>
        <taxon>Myidae</taxon>
        <taxon>Mya</taxon>
    </lineage>
</organism>
<feature type="domain" description="Fibronectin type-III" evidence="2">
    <location>
        <begin position="81"/>
        <end position="189"/>
    </location>
</feature>
<dbReference type="SUPFAM" id="SSF49265">
    <property type="entry name" value="Fibronectin type III"/>
    <property type="match status" value="3"/>
</dbReference>
<accession>A0ABY7FYA7</accession>
<dbReference type="Pfam" id="PF00041">
    <property type="entry name" value="fn3"/>
    <property type="match status" value="1"/>
</dbReference>
<evidence type="ECO:0000313" key="4">
    <source>
        <dbReference type="Proteomes" id="UP001164746"/>
    </source>
</evidence>
<evidence type="ECO:0000259" key="2">
    <source>
        <dbReference type="PROSITE" id="PS50853"/>
    </source>
</evidence>
<dbReference type="PANTHER" id="PTHR46957">
    <property type="entry name" value="CYTOKINE RECEPTOR"/>
    <property type="match status" value="1"/>
</dbReference>
<dbReference type="InterPro" id="IPR036116">
    <property type="entry name" value="FN3_sf"/>
</dbReference>
<dbReference type="InterPro" id="IPR013783">
    <property type="entry name" value="Ig-like_fold"/>
</dbReference>
<dbReference type="Proteomes" id="UP001164746">
    <property type="component" value="Chromosome 14"/>
</dbReference>
<sequence length="384" mass="43808">MSRLQHNGPGFQYAIFWRRKGSTYWNENIVQHQMEKIWEVNVNDTYTLYEIKVKAMNQIGESRQPAFVYLGYSGEGEPSVIPKDFRLDPTKPVEAHKAHFIWEAVDTSEDKIRGEFMGYKLRYWKSSEGRHKWKEVDILITKEDHYRPDVRAAIDGLPAHTALRAQVSVMNTHYTGPASQVIDLLTPEGVPSPVRDLRIDKHGTTYALLKWLPPEEPNGKLLGYDIGYQQITDAKQGPVKALRPQINNPDSLGARITGLESNHDYRFYVWARTQAGRGDPEYTDVTTKEGTPPEAPRPKFTTVDQTSVNITWTPYRLIDVDYETEYRPAGGDAHLYQQDEAYSPPLSGASSLQSSSFLSTFSVRTCYLLIQTLPALLTLLHFFH</sequence>
<proteinExistence type="predicted"/>
<dbReference type="InterPro" id="IPR050713">
    <property type="entry name" value="RTP_Phos/Ushers"/>
</dbReference>
<dbReference type="PROSITE" id="PS50853">
    <property type="entry name" value="FN3"/>
    <property type="match status" value="2"/>
</dbReference>
<evidence type="ECO:0000313" key="3">
    <source>
        <dbReference type="EMBL" id="WAR26154.1"/>
    </source>
</evidence>
<keyword evidence="4" id="KW-1185">Reference proteome</keyword>
<feature type="region of interest" description="Disordered" evidence="1">
    <location>
        <begin position="279"/>
        <end position="300"/>
    </location>
</feature>
<evidence type="ECO:0000256" key="1">
    <source>
        <dbReference type="SAM" id="MobiDB-lite"/>
    </source>
</evidence>
<dbReference type="Gene3D" id="2.60.40.10">
    <property type="entry name" value="Immunoglobulins"/>
    <property type="match status" value="3"/>
</dbReference>
<protein>
    <submittedName>
        <fullName evidence="3">NRG-like protein</fullName>
    </submittedName>
</protein>
<name>A0ABY7FYA7_MYAAR</name>
<dbReference type="SMART" id="SM00060">
    <property type="entry name" value="FN3"/>
    <property type="match status" value="2"/>
</dbReference>
<gene>
    <name evidence="3" type="ORF">MAR_011858</name>
</gene>
<feature type="domain" description="Fibronectin type-III" evidence="2">
    <location>
        <begin position="193"/>
        <end position="294"/>
    </location>
</feature>
<dbReference type="PANTHER" id="PTHR46957:SF3">
    <property type="entry name" value="CYTOKINE RECEPTOR"/>
    <property type="match status" value="1"/>
</dbReference>
<dbReference type="EMBL" id="CP111025">
    <property type="protein sequence ID" value="WAR26154.1"/>
    <property type="molecule type" value="Genomic_DNA"/>
</dbReference>
<dbReference type="InterPro" id="IPR003961">
    <property type="entry name" value="FN3_dom"/>
</dbReference>
<dbReference type="CDD" id="cd00063">
    <property type="entry name" value="FN3"/>
    <property type="match status" value="2"/>
</dbReference>
<reference evidence="3" key="1">
    <citation type="submission" date="2022-11" db="EMBL/GenBank/DDBJ databases">
        <title>Centuries of genome instability and evolution in soft-shell clam transmissible cancer (bioRxiv).</title>
        <authorList>
            <person name="Hart S.F.M."/>
            <person name="Yonemitsu M.A."/>
            <person name="Giersch R.M."/>
            <person name="Beal B.F."/>
            <person name="Arriagada G."/>
            <person name="Davis B.W."/>
            <person name="Ostrander E.A."/>
            <person name="Goff S.P."/>
            <person name="Metzger M.J."/>
        </authorList>
    </citation>
    <scope>NUCLEOTIDE SEQUENCE</scope>
    <source>
        <strain evidence="3">MELC-2E11</strain>
        <tissue evidence="3">Siphon/mantle</tissue>
    </source>
</reference>